<dbReference type="AlphaFoldDB" id="A0A9P2T8K5"/>
<dbReference type="PROSITE" id="PS00671">
    <property type="entry name" value="D_2_HYDROXYACID_DH_3"/>
    <property type="match status" value="1"/>
</dbReference>
<dbReference type="SUPFAM" id="SSF52283">
    <property type="entry name" value="Formate/glycerate dehydrogenase catalytic domain-like"/>
    <property type="match status" value="1"/>
</dbReference>
<reference evidence="4 5" key="1">
    <citation type="journal article" date="2013" name="Genome Announc.">
        <title>Draft Genome Sequence of the Lignocellulose Decomposer Thermobifida fusca Strain TM51.</title>
        <authorList>
            <person name="Toth A."/>
            <person name="Barna T."/>
            <person name="Nagy I."/>
            <person name="Horvath B."/>
            <person name="Nagy I."/>
            <person name="Tancsics A."/>
            <person name="Kriszt B."/>
            <person name="Baka E."/>
            <person name="Fekete C."/>
            <person name="Kukolya J."/>
        </authorList>
    </citation>
    <scope>NUCLEOTIDE SEQUENCE [LARGE SCALE GENOMIC DNA]</scope>
    <source>
        <strain evidence="4 5">TM51</strain>
    </source>
</reference>
<keyword evidence="2" id="KW-0520">NAD</keyword>
<keyword evidence="5" id="KW-1185">Reference proteome</keyword>
<accession>A0A9P2T8K5</accession>
<keyword evidence="1" id="KW-0560">Oxidoreductase</keyword>
<proteinExistence type="predicted"/>
<dbReference type="Proteomes" id="UP000014184">
    <property type="component" value="Unassembled WGS sequence"/>
</dbReference>
<organism evidence="4 5">
    <name type="scientific">Thermobifida fusca TM51</name>
    <dbReference type="NCBI Taxonomy" id="1169414"/>
    <lineage>
        <taxon>Bacteria</taxon>
        <taxon>Bacillati</taxon>
        <taxon>Actinomycetota</taxon>
        <taxon>Actinomycetes</taxon>
        <taxon>Streptosporangiales</taxon>
        <taxon>Nocardiopsidaceae</taxon>
        <taxon>Thermobifida</taxon>
    </lineage>
</organism>
<feature type="domain" description="D-isomer specific 2-hydroxyacid dehydrogenase NAD-binding" evidence="3">
    <location>
        <begin position="100"/>
        <end position="267"/>
    </location>
</feature>
<dbReference type="Pfam" id="PF02826">
    <property type="entry name" value="2-Hacid_dh_C"/>
    <property type="match status" value="1"/>
</dbReference>
<protein>
    <submittedName>
        <fullName evidence="4">Dehydrogenase</fullName>
    </submittedName>
</protein>
<dbReference type="GO" id="GO:0051287">
    <property type="term" value="F:NAD binding"/>
    <property type="evidence" value="ECO:0007669"/>
    <property type="project" value="InterPro"/>
</dbReference>
<dbReference type="PANTHER" id="PTHR43333">
    <property type="entry name" value="2-HACID_DH_C DOMAIN-CONTAINING PROTEIN"/>
    <property type="match status" value="1"/>
</dbReference>
<evidence type="ECO:0000313" key="5">
    <source>
        <dbReference type="Proteomes" id="UP000014184"/>
    </source>
</evidence>
<evidence type="ECO:0000259" key="3">
    <source>
        <dbReference type="Pfam" id="PF02826"/>
    </source>
</evidence>
<dbReference type="SUPFAM" id="SSF51735">
    <property type="entry name" value="NAD(P)-binding Rossmann-fold domains"/>
    <property type="match status" value="1"/>
</dbReference>
<evidence type="ECO:0000256" key="1">
    <source>
        <dbReference type="ARBA" id="ARBA00023002"/>
    </source>
</evidence>
<dbReference type="InterPro" id="IPR036291">
    <property type="entry name" value="NAD(P)-bd_dom_sf"/>
</dbReference>
<dbReference type="Gene3D" id="3.40.50.720">
    <property type="entry name" value="NAD(P)-binding Rossmann-like Domain"/>
    <property type="match status" value="2"/>
</dbReference>
<comment type="caution">
    <text evidence="4">The sequence shown here is derived from an EMBL/GenBank/DDBJ whole genome shotgun (WGS) entry which is preliminary data.</text>
</comment>
<dbReference type="PANTHER" id="PTHR43333:SF1">
    <property type="entry name" value="D-ISOMER SPECIFIC 2-HYDROXYACID DEHYDROGENASE NAD-BINDING DOMAIN-CONTAINING PROTEIN"/>
    <property type="match status" value="1"/>
</dbReference>
<dbReference type="InterPro" id="IPR029753">
    <property type="entry name" value="D-isomer_DH_CS"/>
</dbReference>
<name>A0A9P2T8K5_THEFU</name>
<dbReference type="GO" id="GO:0016616">
    <property type="term" value="F:oxidoreductase activity, acting on the CH-OH group of donors, NAD or NADP as acceptor"/>
    <property type="evidence" value="ECO:0007669"/>
    <property type="project" value="UniProtKB-ARBA"/>
</dbReference>
<dbReference type="EMBL" id="AOSG01000062">
    <property type="protein sequence ID" value="EOR70644.1"/>
    <property type="molecule type" value="Genomic_DNA"/>
</dbReference>
<sequence>MDGRILVPWEQNRDNAPASLTVEVFDGHGDPPPDVLDDVVFYVVPYGRDQRVDLIPRMPRLRAVQLLTAGYEHALPYLPAGVRLYNGRGLHDASTAEHAVALILAAQRDLFRWAEDQRSHVWQPHYTRSLADSRVLIVGYGSIGAAIEERLRPFGVTVVRLARRARPAEQVHGVDELHRLLPTTDIVVVVTPRTPETEGLIGAAELAALPDDALVVNVGRGPVVDTEALLAERGRIRAALDVTDPEPLPPDHPLWDAPGVLITPHVAGGSAAFYPRARRFVDEQLQRWAAGEPLVNEVAQGSG</sequence>
<gene>
    <name evidence="4" type="ORF">TM51_11626</name>
</gene>
<evidence type="ECO:0000256" key="2">
    <source>
        <dbReference type="ARBA" id="ARBA00023027"/>
    </source>
</evidence>
<dbReference type="CDD" id="cd12166">
    <property type="entry name" value="2-Hacid_dh_7"/>
    <property type="match status" value="1"/>
</dbReference>
<evidence type="ECO:0000313" key="4">
    <source>
        <dbReference type="EMBL" id="EOR70644.1"/>
    </source>
</evidence>
<dbReference type="RefSeq" id="WP_011292686.1">
    <property type="nucleotide sequence ID" value="NZ_AOSG01000062.1"/>
</dbReference>
<dbReference type="InterPro" id="IPR006140">
    <property type="entry name" value="D-isomer_DH_NAD-bd"/>
</dbReference>